<sequence>MMMVPKTSPLLGLGLLLTRRGLASRAQPKPHPSLAIIDDYLNTSAPHFSKMPSSQLQITTFNDTTTSGGSHLFQGVQHPGVVVAVCGQLDKHHVRQPKPFSVGECLAHCRFLRRLGIFRKRKRKRKRVLVGFDDVDMAIPRPFWKSRLE</sequence>
<keyword evidence="1" id="KW-0732">Signal</keyword>
<reference evidence="2 3" key="1">
    <citation type="journal article" date="2025" name="Microbiol. Resour. Announc.">
        <title>Draft genome sequences for Neonectria magnoliae and Neonectria punicea, canker pathogens of Liriodendron tulipifera and Acer saccharum in West Virginia.</title>
        <authorList>
            <person name="Petronek H.M."/>
            <person name="Kasson M.T."/>
            <person name="Metheny A.M."/>
            <person name="Stauder C.M."/>
            <person name="Lovett B."/>
            <person name="Lynch S.C."/>
            <person name="Garnas J.R."/>
            <person name="Kasson L.R."/>
            <person name="Stajich J.E."/>
        </authorList>
    </citation>
    <scope>NUCLEOTIDE SEQUENCE [LARGE SCALE GENOMIC DNA]</scope>
    <source>
        <strain evidence="2 3">NRRL 64653</strain>
    </source>
</reference>
<keyword evidence="3" id="KW-1185">Reference proteome</keyword>
<evidence type="ECO:0000313" key="2">
    <source>
        <dbReference type="EMBL" id="KAK7422994.1"/>
    </source>
</evidence>
<evidence type="ECO:0000256" key="1">
    <source>
        <dbReference type="SAM" id="SignalP"/>
    </source>
</evidence>
<proteinExistence type="predicted"/>
<dbReference type="EMBL" id="JAZAVJ010000012">
    <property type="protein sequence ID" value="KAK7422994.1"/>
    <property type="molecule type" value="Genomic_DNA"/>
</dbReference>
<evidence type="ECO:0008006" key="4">
    <source>
        <dbReference type="Google" id="ProtNLM"/>
    </source>
</evidence>
<evidence type="ECO:0000313" key="3">
    <source>
        <dbReference type="Proteomes" id="UP001498476"/>
    </source>
</evidence>
<organism evidence="2 3">
    <name type="scientific">Neonectria punicea</name>
    <dbReference type="NCBI Taxonomy" id="979145"/>
    <lineage>
        <taxon>Eukaryota</taxon>
        <taxon>Fungi</taxon>
        <taxon>Dikarya</taxon>
        <taxon>Ascomycota</taxon>
        <taxon>Pezizomycotina</taxon>
        <taxon>Sordariomycetes</taxon>
        <taxon>Hypocreomycetidae</taxon>
        <taxon>Hypocreales</taxon>
        <taxon>Nectriaceae</taxon>
        <taxon>Neonectria</taxon>
    </lineage>
</organism>
<gene>
    <name evidence="2" type="ORF">QQX98_001284</name>
</gene>
<feature type="signal peptide" evidence="1">
    <location>
        <begin position="1"/>
        <end position="23"/>
    </location>
</feature>
<dbReference type="Proteomes" id="UP001498476">
    <property type="component" value="Unassembled WGS sequence"/>
</dbReference>
<name>A0ABR1HPA4_9HYPO</name>
<accession>A0ABR1HPA4</accession>
<comment type="caution">
    <text evidence="2">The sequence shown here is derived from an EMBL/GenBank/DDBJ whole genome shotgun (WGS) entry which is preliminary data.</text>
</comment>
<feature type="chain" id="PRO_5047246437" description="Secreted protein" evidence="1">
    <location>
        <begin position="24"/>
        <end position="149"/>
    </location>
</feature>
<protein>
    <recommendedName>
        <fullName evidence="4">Secreted protein</fullName>
    </recommendedName>
</protein>